<evidence type="ECO:0008006" key="4">
    <source>
        <dbReference type="Google" id="ProtNLM"/>
    </source>
</evidence>
<dbReference type="InterPro" id="IPR012132">
    <property type="entry name" value="GMC_OxRdtase"/>
</dbReference>
<dbReference type="Proteomes" id="UP000653565">
    <property type="component" value="Unassembled WGS sequence"/>
</dbReference>
<dbReference type="Pfam" id="PF13450">
    <property type="entry name" value="NAD_binding_8"/>
    <property type="match status" value="1"/>
</dbReference>
<dbReference type="PANTHER" id="PTHR11552">
    <property type="entry name" value="GLUCOSE-METHANOL-CHOLINE GMC OXIDOREDUCTASE"/>
    <property type="match status" value="1"/>
</dbReference>
<comment type="similarity">
    <text evidence="1">Belongs to the GMC oxidoreductase family.</text>
</comment>
<accession>A0A8H4HG84</accession>
<organism evidence="2 3">
    <name type="scientific">Aspergillus fumigatiaffinis</name>
    <dbReference type="NCBI Taxonomy" id="340414"/>
    <lineage>
        <taxon>Eukaryota</taxon>
        <taxon>Fungi</taxon>
        <taxon>Dikarya</taxon>
        <taxon>Ascomycota</taxon>
        <taxon>Pezizomycotina</taxon>
        <taxon>Eurotiomycetes</taxon>
        <taxon>Eurotiomycetidae</taxon>
        <taxon>Eurotiales</taxon>
        <taxon>Aspergillaceae</taxon>
        <taxon>Aspergillus</taxon>
        <taxon>Aspergillus subgen. Fumigati</taxon>
    </lineage>
</organism>
<dbReference type="EMBL" id="JAAAPX010000001">
    <property type="protein sequence ID" value="KAF4245590.1"/>
    <property type="molecule type" value="Genomic_DNA"/>
</dbReference>
<keyword evidence="3" id="KW-1185">Reference proteome</keyword>
<dbReference type="PANTHER" id="PTHR11552:SF210">
    <property type="entry name" value="GLUCOSE-METHANOL-CHOLINE OXIDOREDUCTASE N-TERMINAL DOMAIN-CONTAINING PROTEIN-RELATED"/>
    <property type="match status" value="1"/>
</dbReference>
<evidence type="ECO:0000313" key="3">
    <source>
        <dbReference type="Proteomes" id="UP000653565"/>
    </source>
</evidence>
<dbReference type="AlphaFoldDB" id="A0A8H4HG84"/>
<dbReference type="GO" id="GO:0050660">
    <property type="term" value="F:flavin adenine dinucleotide binding"/>
    <property type="evidence" value="ECO:0007669"/>
    <property type="project" value="InterPro"/>
</dbReference>
<comment type="caution">
    <text evidence="2">The sequence shown here is derived from an EMBL/GenBank/DDBJ whole genome shotgun (WGS) entry which is preliminary data.</text>
</comment>
<sequence>MSAVAEEITAKPYDYVIVGGGTAGLTLAARLSEHPDVTVTVLEAGEAHLNDPRAMTPGLAASMYDDPKYDWGYKTVPQAGSSMLNFGILTYPPKREIDSWAALGNPGWSWDELFPYFLKSETYHPPGEGTPAALNSAYVELDAHGHDGPIQTCFAQISGPFDEVWQPTMERLGAGSAGIRRREWPWVRTRISIQSIRHRGRGVMRSRHIICAMRTGRISPF</sequence>
<gene>
    <name evidence="2" type="ORF">CNMCM6805_003534</name>
</gene>
<proteinExistence type="inferred from homology"/>
<protein>
    <recommendedName>
        <fullName evidence="4">Glucose-methanol-choline oxidoreductase N-terminal domain-containing protein</fullName>
    </recommendedName>
</protein>
<dbReference type="SUPFAM" id="SSF51905">
    <property type="entry name" value="FAD/NAD(P)-binding domain"/>
    <property type="match status" value="1"/>
</dbReference>
<reference evidence="2" key="1">
    <citation type="journal article" date="2020" name="bioRxiv">
        <title>Genomic and phenotypic heterogeneity of clinical isolates of the human pathogens Aspergillus fumigatus, Aspergillus lentulus and Aspergillus fumigatiaffinis.</title>
        <authorList>
            <person name="dos Santos R.A.C."/>
            <person name="Steenwyk J.L."/>
            <person name="Rivero-Menendez O."/>
            <person name="Mead M.E."/>
            <person name="Silva L.P."/>
            <person name="Bastos R.W."/>
            <person name="Alastruey-Izquierdo A."/>
            <person name="Goldman G.H."/>
            <person name="Rokas A."/>
        </authorList>
    </citation>
    <scope>NUCLEOTIDE SEQUENCE</scope>
    <source>
        <strain evidence="2">CNM-CM6805</strain>
    </source>
</reference>
<name>A0A8H4HG84_9EURO</name>
<dbReference type="Gene3D" id="3.50.50.60">
    <property type="entry name" value="FAD/NAD(P)-binding domain"/>
    <property type="match status" value="1"/>
</dbReference>
<dbReference type="GO" id="GO:0016491">
    <property type="term" value="F:oxidoreductase activity"/>
    <property type="evidence" value="ECO:0007669"/>
    <property type="project" value="TreeGrafter"/>
</dbReference>
<evidence type="ECO:0000313" key="2">
    <source>
        <dbReference type="EMBL" id="KAF4245590.1"/>
    </source>
</evidence>
<dbReference type="InterPro" id="IPR036188">
    <property type="entry name" value="FAD/NAD-bd_sf"/>
</dbReference>
<evidence type="ECO:0000256" key="1">
    <source>
        <dbReference type="ARBA" id="ARBA00010790"/>
    </source>
</evidence>
<reference evidence="2" key="2">
    <citation type="submission" date="2020-04" db="EMBL/GenBank/DDBJ databases">
        <authorList>
            <person name="Santos R.A.C."/>
            <person name="Steenwyk J.L."/>
            <person name="Rivero-Menendez O."/>
            <person name="Mead M.E."/>
            <person name="Silva L.P."/>
            <person name="Bastos R.W."/>
            <person name="Alastruey-Izquierdo A."/>
            <person name="Goldman G.H."/>
            <person name="Rokas A."/>
        </authorList>
    </citation>
    <scope>NUCLEOTIDE SEQUENCE</scope>
    <source>
        <strain evidence="2">CNM-CM6805</strain>
    </source>
</reference>